<keyword evidence="2" id="KW-1185">Reference proteome</keyword>
<sequence>MLSLNSAWGTNFFPTQLNPQDLAVMVFAGAMNLTGARPVIEQAYRAESSRAAVVARPFADCAQYVQRDYRLQPEHRIAILGNSQACHAVITDSSGEVVYDPHEGQRMGYIPGVVFSYGDPERDFSADYGVMAEISYSDALDVLKQSGKWIDNSLSLRVDSARAQDWL</sequence>
<proteinExistence type="predicted"/>
<name>A0A1S6L365_9CAUD</name>
<organism evidence="1 2">
    <name type="scientific">Erwinia phage vB_EamM_Yoloswag</name>
    <dbReference type="NCBI Taxonomy" id="1958956"/>
    <lineage>
        <taxon>Viruses</taxon>
        <taxon>Duplodnaviria</taxon>
        <taxon>Heunggongvirae</taxon>
        <taxon>Uroviricota</taxon>
        <taxon>Caudoviricetes</taxon>
        <taxon>Yoloswagvirus</taxon>
        <taxon>Yoloswagvirus yoloswag</taxon>
    </lineage>
</organism>
<reference evidence="1 2" key="1">
    <citation type="submission" date="2017-01" db="EMBL/GenBank/DDBJ databases">
        <authorList>
            <person name="Mah S.A."/>
            <person name="Swanson W.J."/>
            <person name="Moy G.W."/>
            <person name="Vacquier V.D."/>
        </authorList>
    </citation>
    <scope>NUCLEOTIDE SEQUENCE [LARGE SCALE GENOMIC DNA]</scope>
</reference>
<dbReference type="EMBL" id="KY448244">
    <property type="protein sequence ID" value="AQT28599.1"/>
    <property type="molecule type" value="Genomic_DNA"/>
</dbReference>
<accession>A0A1S6L365</accession>
<dbReference type="Proteomes" id="UP000221250">
    <property type="component" value="Segment"/>
</dbReference>
<evidence type="ECO:0000313" key="2">
    <source>
        <dbReference type="Proteomes" id="UP000221250"/>
    </source>
</evidence>
<protein>
    <submittedName>
        <fullName evidence="1">Uncharacterized protein</fullName>
    </submittedName>
</protein>
<evidence type="ECO:0000313" key="1">
    <source>
        <dbReference type="EMBL" id="AQT28599.1"/>
    </source>
</evidence>
<gene>
    <name evidence="1" type="ORF">YOLOSWAG_117</name>
</gene>